<dbReference type="AlphaFoldDB" id="A0A430AW98"/>
<feature type="compositionally biased region" description="Basic and acidic residues" evidence="2">
    <location>
        <begin position="186"/>
        <end position="246"/>
    </location>
</feature>
<evidence type="ECO:0000256" key="1">
    <source>
        <dbReference type="SAM" id="Coils"/>
    </source>
</evidence>
<dbReference type="EMBL" id="NGKA01000008">
    <property type="protein sequence ID" value="RSU12325.1"/>
    <property type="molecule type" value="Genomic_DNA"/>
</dbReference>
<proteinExistence type="predicted"/>
<feature type="region of interest" description="Disordered" evidence="2">
    <location>
        <begin position="186"/>
        <end position="259"/>
    </location>
</feature>
<dbReference type="Proteomes" id="UP000287605">
    <property type="component" value="Unassembled WGS sequence"/>
</dbReference>
<comment type="caution">
    <text evidence="3">The sequence shown here is derived from an EMBL/GenBank/DDBJ whole genome shotgun (WGS) entry which is preliminary data.</text>
</comment>
<feature type="coiled-coil region" evidence="1">
    <location>
        <begin position="341"/>
        <end position="368"/>
    </location>
</feature>
<accession>A0A430AW98</accession>
<keyword evidence="1" id="KW-0175">Coiled coil</keyword>
<name>A0A430AW98_9ENTE</name>
<organism evidence="3 4">
    <name type="scientific">Vagococcus elongatus</name>
    <dbReference type="NCBI Taxonomy" id="180344"/>
    <lineage>
        <taxon>Bacteria</taxon>
        <taxon>Bacillati</taxon>
        <taxon>Bacillota</taxon>
        <taxon>Bacilli</taxon>
        <taxon>Lactobacillales</taxon>
        <taxon>Enterococcaceae</taxon>
        <taxon>Vagococcus</taxon>
    </lineage>
</organism>
<evidence type="ECO:0000256" key="2">
    <source>
        <dbReference type="SAM" id="MobiDB-lite"/>
    </source>
</evidence>
<evidence type="ECO:0000313" key="4">
    <source>
        <dbReference type="Proteomes" id="UP000287605"/>
    </source>
</evidence>
<sequence length="444" mass="49924">MFTKDVLQEMSSTLANVPIVGYIKQEDDGSEDFDNHKTKIVIKDGKVDVAYLGHAYGFIPEKNNAKFEIRSGKEWLTAEGYIWTKFRDSVSILLDGGGTKSQSMEIEVFDSYLDDQGRVNYTDARFSGLCILGDDVPPGMTGSTIEVFNKRIDLFSQVQEMIADFSKLEEGNKLLVENEDLKENEDFAKGSKKNADAGADVKDAKDVKDTDVKDSDPKDDPKEDVEPKDGDKDPKDDNKDPKDSKKDKKSKKANFAISHEETRNQLRELIRTEVADKDSYIYICQIFDTYAVAQIEDYSEETGFKAKHVMYEYTKDNDSVSLGASKEVVPTFLTKEEMAKIDSGREELKQIKEKLSMYENAEKEAKVSEFEEVLGDKADDIRAKFSEMSIDEVEKEVGFSCFQISQNEKEASKGVVVEAVSFSDNGVDAASKEYGSLGAYFRKK</sequence>
<protein>
    <submittedName>
        <fullName evidence="3">Uncharacterized protein</fullName>
    </submittedName>
</protein>
<evidence type="ECO:0000313" key="3">
    <source>
        <dbReference type="EMBL" id="RSU12325.1"/>
    </source>
</evidence>
<keyword evidence="4" id="KW-1185">Reference proteome</keyword>
<reference evidence="3 4" key="1">
    <citation type="submission" date="2017-05" db="EMBL/GenBank/DDBJ databases">
        <title>Vagococcus spp. assemblies.</title>
        <authorList>
            <person name="Gulvik C.A."/>
        </authorList>
    </citation>
    <scope>NUCLEOTIDE SEQUENCE [LARGE SCALE GENOMIC DNA]</scope>
    <source>
        <strain evidence="3 4">CCUG 51432</strain>
    </source>
</reference>
<gene>
    <name evidence="3" type="ORF">CBF29_06905</name>
</gene>